<dbReference type="Gene3D" id="3.40.50.2000">
    <property type="entry name" value="Glycogen Phosphorylase B"/>
    <property type="match status" value="2"/>
</dbReference>
<dbReference type="NCBIfam" id="NF038011">
    <property type="entry name" value="PelF"/>
    <property type="match status" value="2"/>
</dbReference>
<gene>
    <name evidence="2" type="ORF">FM071_00830</name>
</gene>
<dbReference type="KEGG" id="spal:FM071_00830"/>
<name>A0A7M1B5J1_9BACT</name>
<dbReference type="RefSeq" id="WP_193111151.1">
    <property type="nucleotide sequence ID" value="NZ_CP041406.1"/>
</dbReference>
<dbReference type="Pfam" id="PF13692">
    <property type="entry name" value="Glyco_trans_1_4"/>
    <property type="match status" value="1"/>
</dbReference>
<dbReference type="AlphaFoldDB" id="A0A7M1B5J1"/>
<keyword evidence="3" id="KW-1185">Reference proteome</keyword>
<dbReference type="Pfam" id="PF11997">
    <property type="entry name" value="DUF3492"/>
    <property type="match status" value="1"/>
</dbReference>
<dbReference type="PANTHER" id="PTHR12526:SF608">
    <property type="entry name" value="PELF"/>
    <property type="match status" value="1"/>
</dbReference>
<dbReference type="PANTHER" id="PTHR12526">
    <property type="entry name" value="GLYCOSYLTRANSFERASE"/>
    <property type="match status" value="1"/>
</dbReference>
<evidence type="ECO:0000313" key="3">
    <source>
        <dbReference type="Proteomes" id="UP000593580"/>
    </source>
</evidence>
<feature type="domain" description="DUF3492" evidence="1">
    <location>
        <begin position="12"/>
        <end position="290"/>
    </location>
</feature>
<organism evidence="2 3">
    <name type="scientific">Sulfurimonas paralvinellae</name>
    <dbReference type="NCBI Taxonomy" id="317658"/>
    <lineage>
        <taxon>Bacteria</taxon>
        <taxon>Pseudomonadati</taxon>
        <taxon>Campylobacterota</taxon>
        <taxon>Epsilonproteobacteria</taxon>
        <taxon>Campylobacterales</taxon>
        <taxon>Sulfurimonadaceae</taxon>
        <taxon>Sulfurimonas</taxon>
    </lineage>
</organism>
<evidence type="ECO:0000259" key="1">
    <source>
        <dbReference type="Pfam" id="PF11997"/>
    </source>
</evidence>
<evidence type="ECO:0000313" key="2">
    <source>
        <dbReference type="EMBL" id="QOP44915.1"/>
    </source>
</evidence>
<dbReference type="SUPFAM" id="SSF53756">
    <property type="entry name" value="UDP-Glycosyltransferase/glycogen phosphorylase"/>
    <property type="match status" value="1"/>
</dbReference>
<reference evidence="2 3" key="1">
    <citation type="submission" date="2019-07" db="EMBL/GenBank/DDBJ databases">
        <title>Sulfurimonas paralvinellae sp. nov., a novel mesophilic, hydrogen- and sulfur-oxidizing chemolithoautotroph within the Epsilonproteo- bacteria isolated from a deep-sea hydrothermal vent polychaete nest, reclassification of Thiomicrospira denitrificans as Sulfurimonas denitrificans comb. nov. and emended description of the genus Sulfurimonas.</title>
        <authorList>
            <person name="Wang S."/>
            <person name="Jiang L."/>
            <person name="Shao Z."/>
        </authorList>
    </citation>
    <scope>NUCLEOTIDE SEQUENCE [LARGE SCALE GENOMIC DNA]</scope>
    <source>
        <strain evidence="2 3">GO25</strain>
    </source>
</reference>
<protein>
    <submittedName>
        <fullName evidence="2">DUF3492 domain-containing protein</fullName>
    </submittedName>
</protein>
<accession>A0A7M1B5J1</accession>
<sequence>MNSNFPKSSQVDIMLFSEGTYPYIKGGVSSWILQLMKGLPEFTFGVCFIGATPYINGKKMEVCYEFPPNLKHLEVHYLFDNQDETPTPSNIKGNAQGFSAIRKLHTSFTTKRGQMPKMLQNIDFYLQDVTFEDFLYSQESWDFINELAMKNAPDIPFIDYFWTVRNIHRPIWILAKIVKNLPKSKIYHSPSTGYAGFLGTLSSYTTQRPFILTEHGIYTRERKIDMLSADWIEYKKPTLLQQPEEYNYIKKMWVEFFDKIGLFCYHRANHIFSLYRGAQKIQIALGAPEERCEIIPNGVDVDGLMQTIKLRQDPPRPIVTLIGRVVPIKDIKTFIRAIKIASQHIPDIEGWIVGAVDEDAEYVLECQQMAISLDLKFNLQTFTNNKATKSLEELEKDPDKIKFFGHQNIKEILPKSALQTLTSISEGMPLVILEGFAAGVPCVATDVGSCRDLIEGGLNEDDKHIGLAGALTSIANPEALAQEYVKFLNFHNGMWEQAQKNALTRVQKYYKEEMFLNDYRAIYNEALPLTYDELKKKVFAYYAPNKLPYPKIKVKRGKVSWQA</sequence>
<proteinExistence type="predicted"/>
<dbReference type="InterPro" id="IPR022622">
    <property type="entry name" value="DUF3492"/>
</dbReference>
<dbReference type="Proteomes" id="UP000593580">
    <property type="component" value="Chromosome"/>
</dbReference>
<dbReference type="EMBL" id="CP041406">
    <property type="protein sequence ID" value="QOP44915.1"/>
    <property type="molecule type" value="Genomic_DNA"/>
</dbReference>
<dbReference type="InterPro" id="IPR047691">
    <property type="entry name" value="PelF-like"/>
</dbReference>